<gene>
    <name evidence="11" type="ORF">CHA01nite_10670</name>
</gene>
<dbReference type="EMBL" id="BJYJ01000003">
    <property type="protein sequence ID" value="GEN75327.1"/>
    <property type="molecule type" value="Genomic_DNA"/>
</dbReference>
<dbReference type="Proteomes" id="UP000321863">
    <property type="component" value="Unassembled WGS sequence"/>
</dbReference>
<dbReference type="SUPFAM" id="SSF47384">
    <property type="entry name" value="Homodimeric domain of signal transducing histidine kinase"/>
    <property type="match status" value="1"/>
</dbReference>
<evidence type="ECO:0000256" key="7">
    <source>
        <dbReference type="ARBA" id="ARBA00023136"/>
    </source>
</evidence>
<dbReference type="Pfam" id="PF08447">
    <property type="entry name" value="PAS_3"/>
    <property type="match status" value="1"/>
</dbReference>
<proteinExistence type="predicted"/>
<evidence type="ECO:0000256" key="1">
    <source>
        <dbReference type="ARBA" id="ARBA00000085"/>
    </source>
</evidence>
<dbReference type="AlphaFoldDB" id="A0A511YJE2"/>
<feature type="domain" description="Histidine kinase" evidence="8">
    <location>
        <begin position="178"/>
        <end position="394"/>
    </location>
</feature>
<dbReference type="GO" id="GO:0016036">
    <property type="term" value="P:cellular response to phosphate starvation"/>
    <property type="evidence" value="ECO:0007669"/>
    <property type="project" value="TreeGrafter"/>
</dbReference>
<dbReference type="InterPro" id="IPR035965">
    <property type="entry name" value="PAS-like_dom_sf"/>
</dbReference>
<dbReference type="GO" id="GO:0000155">
    <property type="term" value="F:phosphorelay sensor kinase activity"/>
    <property type="evidence" value="ECO:0007669"/>
    <property type="project" value="InterPro"/>
</dbReference>
<evidence type="ECO:0000259" key="9">
    <source>
        <dbReference type="PROSITE" id="PS50112"/>
    </source>
</evidence>
<evidence type="ECO:0000259" key="10">
    <source>
        <dbReference type="PROSITE" id="PS50113"/>
    </source>
</evidence>
<organism evidence="11 12">
    <name type="scientific">Chryseobacterium hagamense</name>
    <dbReference type="NCBI Taxonomy" id="395935"/>
    <lineage>
        <taxon>Bacteria</taxon>
        <taxon>Pseudomonadati</taxon>
        <taxon>Bacteroidota</taxon>
        <taxon>Flavobacteriia</taxon>
        <taxon>Flavobacteriales</taxon>
        <taxon>Weeksellaceae</taxon>
        <taxon>Chryseobacterium group</taxon>
        <taxon>Chryseobacterium</taxon>
    </lineage>
</organism>
<keyword evidence="7" id="KW-0472">Membrane</keyword>
<evidence type="ECO:0000256" key="5">
    <source>
        <dbReference type="ARBA" id="ARBA00022777"/>
    </source>
</evidence>
<evidence type="ECO:0000256" key="4">
    <source>
        <dbReference type="ARBA" id="ARBA00022679"/>
    </source>
</evidence>
<name>A0A511YJE2_9FLAO</name>
<keyword evidence="5" id="KW-0418">Kinase</keyword>
<dbReference type="GO" id="GO:0004721">
    <property type="term" value="F:phosphoprotein phosphatase activity"/>
    <property type="evidence" value="ECO:0007669"/>
    <property type="project" value="TreeGrafter"/>
</dbReference>
<accession>A0A511YJE2</accession>
<dbReference type="PROSITE" id="PS50109">
    <property type="entry name" value="HIS_KIN"/>
    <property type="match status" value="1"/>
</dbReference>
<dbReference type="Gene3D" id="3.30.450.20">
    <property type="entry name" value="PAS domain"/>
    <property type="match status" value="1"/>
</dbReference>
<evidence type="ECO:0000313" key="11">
    <source>
        <dbReference type="EMBL" id="GEN75327.1"/>
    </source>
</evidence>
<dbReference type="InterPro" id="IPR000014">
    <property type="entry name" value="PAS"/>
</dbReference>
<dbReference type="InterPro" id="IPR003594">
    <property type="entry name" value="HATPase_dom"/>
</dbReference>
<dbReference type="Gene3D" id="1.10.287.130">
    <property type="match status" value="1"/>
</dbReference>
<feature type="domain" description="PAC" evidence="10">
    <location>
        <begin position="1"/>
        <end position="48"/>
    </location>
</feature>
<dbReference type="CDD" id="cd00082">
    <property type="entry name" value="HisKA"/>
    <property type="match status" value="1"/>
</dbReference>
<dbReference type="PANTHER" id="PTHR45453:SF1">
    <property type="entry name" value="PHOSPHATE REGULON SENSOR PROTEIN PHOR"/>
    <property type="match status" value="1"/>
</dbReference>
<dbReference type="Gene3D" id="3.30.565.10">
    <property type="entry name" value="Histidine kinase-like ATPase, C-terminal domain"/>
    <property type="match status" value="1"/>
</dbReference>
<evidence type="ECO:0000259" key="8">
    <source>
        <dbReference type="PROSITE" id="PS50109"/>
    </source>
</evidence>
<dbReference type="EC" id="2.7.13.3" evidence="2"/>
<dbReference type="PRINTS" id="PR00344">
    <property type="entry name" value="BCTRLSENSOR"/>
</dbReference>
<comment type="catalytic activity">
    <reaction evidence="1">
        <text>ATP + protein L-histidine = ADP + protein N-phospho-L-histidine.</text>
        <dbReference type="EC" id="2.7.13.3"/>
    </reaction>
</comment>
<dbReference type="Pfam" id="PF00512">
    <property type="entry name" value="HisKA"/>
    <property type="match status" value="1"/>
</dbReference>
<dbReference type="SUPFAM" id="SSF55874">
    <property type="entry name" value="ATPase domain of HSP90 chaperone/DNA topoisomerase II/histidine kinase"/>
    <property type="match status" value="1"/>
</dbReference>
<evidence type="ECO:0000256" key="2">
    <source>
        <dbReference type="ARBA" id="ARBA00012438"/>
    </source>
</evidence>
<dbReference type="InterPro" id="IPR003661">
    <property type="entry name" value="HisK_dim/P_dom"/>
</dbReference>
<keyword evidence="3" id="KW-0597">Phosphoprotein</keyword>
<evidence type="ECO:0000256" key="6">
    <source>
        <dbReference type="ARBA" id="ARBA00023012"/>
    </source>
</evidence>
<dbReference type="SUPFAM" id="SSF55785">
    <property type="entry name" value="PYP-like sensor domain (PAS domain)"/>
    <property type="match status" value="1"/>
</dbReference>
<keyword evidence="6" id="KW-0902">Two-component regulatory system</keyword>
<dbReference type="SMART" id="SM00388">
    <property type="entry name" value="HisKA"/>
    <property type="match status" value="1"/>
</dbReference>
<dbReference type="FunFam" id="3.30.565.10:FF:000006">
    <property type="entry name" value="Sensor histidine kinase WalK"/>
    <property type="match status" value="1"/>
</dbReference>
<dbReference type="InterPro" id="IPR036097">
    <property type="entry name" value="HisK_dim/P_sf"/>
</dbReference>
<reference evidence="11 12" key="1">
    <citation type="submission" date="2019-07" db="EMBL/GenBank/DDBJ databases">
        <title>Whole genome shotgun sequence of Chryseobacterium hagamense NBRC 105253.</title>
        <authorList>
            <person name="Hosoyama A."/>
            <person name="Uohara A."/>
            <person name="Ohji S."/>
            <person name="Ichikawa N."/>
        </authorList>
    </citation>
    <scope>NUCLEOTIDE SEQUENCE [LARGE SCALE GENOMIC DNA]</scope>
    <source>
        <strain evidence="11 12">NBRC 105253</strain>
    </source>
</reference>
<dbReference type="InterPro" id="IPR013655">
    <property type="entry name" value="PAS_fold_3"/>
</dbReference>
<dbReference type="InterPro" id="IPR005467">
    <property type="entry name" value="His_kinase_dom"/>
</dbReference>
<evidence type="ECO:0000256" key="3">
    <source>
        <dbReference type="ARBA" id="ARBA00022553"/>
    </source>
</evidence>
<dbReference type="Pfam" id="PF02518">
    <property type="entry name" value="HATPase_c"/>
    <property type="match status" value="1"/>
</dbReference>
<dbReference type="InterPro" id="IPR000700">
    <property type="entry name" value="PAS-assoc_C"/>
</dbReference>
<evidence type="ECO:0000313" key="12">
    <source>
        <dbReference type="Proteomes" id="UP000321863"/>
    </source>
</evidence>
<dbReference type="PROSITE" id="PS50112">
    <property type="entry name" value="PAS"/>
    <property type="match status" value="1"/>
</dbReference>
<comment type="caution">
    <text evidence="11">The sequence shown here is derived from an EMBL/GenBank/DDBJ whole genome shotgun (WGS) entry which is preliminary data.</text>
</comment>
<dbReference type="GO" id="GO:0005886">
    <property type="term" value="C:plasma membrane"/>
    <property type="evidence" value="ECO:0007669"/>
    <property type="project" value="TreeGrafter"/>
</dbReference>
<dbReference type="InterPro" id="IPR050351">
    <property type="entry name" value="BphY/WalK/GraS-like"/>
</dbReference>
<feature type="domain" description="PAS" evidence="9">
    <location>
        <begin position="49"/>
        <end position="120"/>
    </location>
</feature>
<dbReference type="NCBIfam" id="TIGR00229">
    <property type="entry name" value="sensory_box"/>
    <property type="match status" value="1"/>
</dbReference>
<dbReference type="PROSITE" id="PS50113">
    <property type="entry name" value="PAC"/>
    <property type="match status" value="1"/>
</dbReference>
<dbReference type="SMART" id="SM00387">
    <property type="entry name" value="HATPase_c"/>
    <property type="match status" value="1"/>
</dbReference>
<sequence>MVGYYDQRLRWLRAIGNLKADSSGTFSAFTGVVMDITDQYLAGAEIRRAEESLRMAVDAAGLGTFQIGVEDRIFTCSPKLKEFFGFHPDEEMSFEDAMKQVHPDFRNLMAANAEKAFSEKARFDMEHLIIGYHDEKPRWVRAIGEIQQKEGKEYFAGVLHEITEKKLDEIRKNDFIGIVSHELKTPLTSIKTYIQLMQARSAKIEDGYMVRILDKADLQINKMNTMINGFLDISRLESGKIHINRQWFDLSDLLKAAEEETKATVDSHITVFEPIRSVQVNADRDKIAQVIHNLISNAVKYSPAGSTIWISCTSDDRFAYVSVKDQGKGIKTEDIAHIFDRYYRVENEEMQSISGFGIGFYLCSEIITHHHDFISVESNPCSGSDFVFSLPLNMD</sequence>
<keyword evidence="4" id="KW-0808">Transferase</keyword>
<dbReference type="RefSeq" id="WP_228458346.1">
    <property type="nucleotide sequence ID" value="NZ_BJYJ01000003.1"/>
</dbReference>
<dbReference type="InterPro" id="IPR004358">
    <property type="entry name" value="Sig_transdc_His_kin-like_C"/>
</dbReference>
<protein>
    <recommendedName>
        <fullName evidence="2">histidine kinase</fullName>
        <ecNumber evidence="2">2.7.13.3</ecNumber>
    </recommendedName>
</protein>
<keyword evidence="12" id="KW-1185">Reference proteome</keyword>
<dbReference type="InterPro" id="IPR036890">
    <property type="entry name" value="HATPase_C_sf"/>
</dbReference>
<dbReference type="PANTHER" id="PTHR45453">
    <property type="entry name" value="PHOSPHATE REGULON SENSOR PROTEIN PHOR"/>
    <property type="match status" value="1"/>
</dbReference>